<evidence type="ECO:0000256" key="3">
    <source>
        <dbReference type="ARBA" id="ARBA00023235"/>
    </source>
</evidence>
<dbReference type="EMBL" id="KF901220">
    <property type="protein sequence ID" value="AIF22986.1"/>
    <property type="molecule type" value="Genomic_DNA"/>
</dbReference>
<dbReference type="Gene3D" id="3.90.1150.10">
    <property type="entry name" value="Aspartate Aminotransferase, domain 1"/>
    <property type="match status" value="1"/>
</dbReference>
<dbReference type="InterPro" id="IPR015421">
    <property type="entry name" value="PyrdxlP-dep_Trfase_major"/>
</dbReference>
<dbReference type="InterPro" id="IPR015424">
    <property type="entry name" value="PyrdxlP-dep_Trfase"/>
</dbReference>
<gene>
    <name evidence="4" type="primary">hemL</name>
</gene>
<proteinExistence type="predicted"/>
<dbReference type="GO" id="GO:0042286">
    <property type="term" value="F:glutamate-1-semialdehyde 2,1-aminomutase activity"/>
    <property type="evidence" value="ECO:0007669"/>
    <property type="project" value="UniProtKB-EC"/>
</dbReference>
<evidence type="ECO:0000256" key="2">
    <source>
        <dbReference type="ARBA" id="ARBA00001933"/>
    </source>
</evidence>
<dbReference type="EC" id="5.4.3.8" evidence="4"/>
<name>A0A075I2W9_9ARCH</name>
<dbReference type="InterPro" id="IPR015422">
    <property type="entry name" value="PyrdxlP-dep_Trfase_small"/>
</dbReference>
<organism evidence="4">
    <name type="scientific">uncultured marine thaumarchaeote SAT1000_12_D12</name>
    <dbReference type="NCBI Taxonomy" id="1456378"/>
    <lineage>
        <taxon>Archaea</taxon>
        <taxon>Nitrososphaerota</taxon>
        <taxon>environmental samples</taxon>
    </lineage>
</organism>
<dbReference type="PANTHER" id="PTHR43713:SF3">
    <property type="entry name" value="GLUTAMATE-1-SEMIALDEHYDE 2,1-AMINOMUTASE 1, CHLOROPLASTIC-RELATED"/>
    <property type="match status" value="1"/>
</dbReference>
<keyword evidence="4" id="KW-0032">Aminotransferase</keyword>
<dbReference type="AlphaFoldDB" id="A0A075I2W9"/>
<protein>
    <submittedName>
        <fullName evidence="4">Class III aminotransferase (HemL)</fullName>
        <ecNumber evidence="4">5.4.3.8</ecNumber>
    </submittedName>
</protein>
<dbReference type="PANTHER" id="PTHR43713">
    <property type="entry name" value="GLUTAMATE-1-SEMIALDEHYDE 2,1-AMINOMUTASE"/>
    <property type="match status" value="1"/>
</dbReference>
<keyword evidence="3 4" id="KW-0413">Isomerase</keyword>
<dbReference type="GO" id="GO:0008483">
    <property type="term" value="F:transaminase activity"/>
    <property type="evidence" value="ECO:0007669"/>
    <property type="project" value="UniProtKB-KW"/>
</dbReference>
<dbReference type="SUPFAM" id="SSF53383">
    <property type="entry name" value="PLP-dependent transferases"/>
    <property type="match status" value="1"/>
</dbReference>
<sequence length="161" mass="17853">MLFVVKNELMKYASTSIFSKTERAYIGGGTFSANPLTMMAGSTMLTIIKNKGNLLYNKLNNFGVETRKMLDKKFGGSVITTGIGSLFLTHFLNDSIYKINNATDAAKCNTKKLHDYHFHMIANDGIFFLPGKLGAYSDAHTKSDINAIAKSTDKFLTKFKK</sequence>
<evidence type="ECO:0000256" key="1">
    <source>
        <dbReference type="ARBA" id="ARBA00001579"/>
    </source>
</evidence>
<evidence type="ECO:0000313" key="4">
    <source>
        <dbReference type="EMBL" id="AIF22986.1"/>
    </source>
</evidence>
<comment type="cofactor">
    <cofactor evidence="2">
        <name>pyridoxal 5'-phosphate</name>
        <dbReference type="ChEBI" id="CHEBI:597326"/>
    </cofactor>
</comment>
<keyword evidence="4" id="KW-0808">Transferase</keyword>
<comment type="catalytic activity">
    <reaction evidence="1">
        <text>(S)-4-amino-5-oxopentanoate = 5-aminolevulinate</text>
        <dbReference type="Rhea" id="RHEA:14265"/>
        <dbReference type="ChEBI" id="CHEBI:57501"/>
        <dbReference type="ChEBI" id="CHEBI:356416"/>
        <dbReference type="EC" id="5.4.3.8"/>
    </reaction>
</comment>
<accession>A0A075I2W9</accession>
<dbReference type="Gene3D" id="3.40.640.10">
    <property type="entry name" value="Type I PLP-dependent aspartate aminotransferase-like (Major domain)"/>
    <property type="match status" value="1"/>
</dbReference>
<reference evidence="4" key="1">
    <citation type="journal article" date="2014" name="Genome Biol. Evol.">
        <title>Pangenome evidence for extensive interdomain horizontal transfer affecting lineage core and shell genes in uncultured planktonic thaumarchaeota and euryarchaeota.</title>
        <authorList>
            <person name="Deschamps P."/>
            <person name="Zivanovic Y."/>
            <person name="Moreira D."/>
            <person name="Rodriguez-Valera F."/>
            <person name="Lopez-Garcia P."/>
        </authorList>
    </citation>
    <scope>NUCLEOTIDE SEQUENCE</scope>
</reference>